<dbReference type="AlphaFoldDB" id="A0AB40CVH9"/>
<keyword evidence="1" id="KW-1185">Reference proteome</keyword>
<dbReference type="GeneID" id="120280439"/>
<gene>
    <name evidence="2" type="primary">LOC120280439</name>
</gene>
<protein>
    <submittedName>
        <fullName evidence="2">Uncharacterized protein LOC120280439</fullName>
    </submittedName>
</protein>
<proteinExistence type="predicted"/>
<sequence>MLPKIPMTLLLRFTASAITATATFLFIRRIRREISLSALRRQIREALQPLLPRPPSILIMGFRSQGKSSFLNTACRALASESDPILLLRAETAPPGAAPVSQSSRIVRAFVADPGGAGVEPVAVDLIDGPPLPDAAGMTRADVEAAIVGTPAPECVILVFRCSGSLKERAIAVKKLTDIASVVRERGLHVVVVLTHKRVLRNMKQTEELQREVAFRARTDCVYFVENYTASPNISIHHPTTIKNDHDTNFTALSIIRQCVEFTRLYRSHTTSPKSLFMSSALATSAPGLNKSMSRNIDAFRSQDLLK</sequence>
<organism evidence="1 2">
    <name type="scientific">Dioscorea cayennensis subsp. rotundata</name>
    <name type="common">White Guinea yam</name>
    <name type="synonym">Dioscorea rotundata</name>
    <dbReference type="NCBI Taxonomy" id="55577"/>
    <lineage>
        <taxon>Eukaryota</taxon>
        <taxon>Viridiplantae</taxon>
        <taxon>Streptophyta</taxon>
        <taxon>Embryophyta</taxon>
        <taxon>Tracheophyta</taxon>
        <taxon>Spermatophyta</taxon>
        <taxon>Magnoliopsida</taxon>
        <taxon>Liliopsida</taxon>
        <taxon>Dioscoreales</taxon>
        <taxon>Dioscoreaceae</taxon>
        <taxon>Dioscorea</taxon>
    </lineage>
</organism>
<accession>A0AB40CVH9</accession>
<dbReference type="SUPFAM" id="SSF52540">
    <property type="entry name" value="P-loop containing nucleoside triphosphate hydrolases"/>
    <property type="match status" value="1"/>
</dbReference>
<reference evidence="2" key="1">
    <citation type="submission" date="2025-08" db="UniProtKB">
        <authorList>
            <consortium name="RefSeq"/>
        </authorList>
    </citation>
    <scope>IDENTIFICATION</scope>
</reference>
<evidence type="ECO:0000313" key="1">
    <source>
        <dbReference type="Proteomes" id="UP001515500"/>
    </source>
</evidence>
<dbReference type="RefSeq" id="XP_039143218.1">
    <property type="nucleotide sequence ID" value="XM_039287284.1"/>
</dbReference>
<dbReference type="Gene3D" id="3.40.50.300">
    <property type="entry name" value="P-loop containing nucleotide triphosphate hydrolases"/>
    <property type="match status" value="1"/>
</dbReference>
<name>A0AB40CVH9_DIOCR</name>
<dbReference type="Proteomes" id="UP001515500">
    <property type="component" value="Chromosome 17"/>
</dbReference>
<dbReference type="InterPro" id="IPR027417">
    <property type="entry name" value="P-loop_NTPase"/>
</dbReference>
<evidence type="ECO:0000313" key="2">
    <source>
        <dbReference type="RefSeq" id="XP_039143218.1"/>
    </source>
</evidence>